<dbReference type="EMBL" id="HBGH01017518">
    <property type="protein sequence ID" value="CAD9237590.1"/>
    <property type="molecule type" value="Transcribed_RNA"/>
</dbReference>
<gene>
    <name evidence="1" type="ORF">CCAE0312_LOCUS9689</name>
    <name evidence="2" type="ORF">CCAE0312_LOCUS9690</name>
</gene>
<proteinExistence type="predicted"/>
<evidence type="ECO:0000313" key="1">
    <source>
        <dbReference type="EMBL" id="CAD9237590.1"/>
    </source>
</evidence>
<protein>
    <submittedName>
        <fullName evidence="2">Uncharacterized protein</fullName>
    </submittedName>
</protein>
<dbReference type="EMBL" id="HBGH01017519">
    <property type="protein sequence ID" value="CAD9237591.1"/>
    <property type="molecule type" value="Transcribed_RNA"/>
</dbReference>
<organism evidence="2">
    <name type="scientific">Compsopogon caeruleus</name>
    <dbReference type="NCBI Taxonomy" id="31354"/>
    <lineage>
        <taxon>Eukaryota</taxon>
        <taxon>Rhodophyta</taxon>
        <taxon>Compsopogonophyceae</taxon>
        <taxon>Compsopogonales</taxon>
        <taxon>Compsopogonaceae</taxon>
        <taxon>Compsopogon</taxon>
    </lineage>
</organism>
<sequence>MRISECLGIIPEQRRRTSWLSPAHCSLLHGSPWPEPPSFYFSYLSDTRPCLFYSTSVEGRDVEIIRFSMSSSNANGLSPCVFFLGYDVVSPKVNEIDSVVICLV</sequence>
<evidence type="ECO:0000313" key="2">
    <source>
        <dbReference type="EMBL" id="CAD9237591.1"/>
    </source>
</evidence>
<name>A0A6T6D7D4_9RHOD</name>
<dbReference type="AlphaFoldDB" id="A0A6T6D7D4"/>
<accession>A0A6T6D7D4</accession>
<reference evidence="2" key="1">
    <citation type="submission" date="2021-01" db="EMBL/GenBank/DDBJ databases">
        <authorList>
            <person name="Corre E."/>
            <person name="Pelletier E."/>
            <person name="Niang G."/>
            <person name="Scheremetjew M."/>
            <person name="Finn R."/>
            <person name="Kale V."/>
            <person name="Holt S."/>
            <person name="Cochrane G."/>
            <person name="Meng A."/>
            <person name="Brown T."/>
            <person name="Cohen L."/>
        </authorList>
    </citation>
    <scope>NUCLEOTIDE SEQUENCE</scope>
    <source>
        <strain evidence="2">SAG 36.94</strain>
    </source>
</reference>